<accession>A0A3E0GXI3</accession>
<evidence type="ECO:0000313" key="12">
    <source>
        <dbReference type="EMBL" id="REH32552.1"/>
    </source>
</evidence>
<keyword evidence="4" id="KW-0444">Lipid biosynthesis</keyword>
<feature type="domain" description="Beta-ketoacyl-[acyl-carrier-protein] synthase III N-terminal" evidence="11">
    <location>
        <begin position="116"/>
        <end position="184"/>
    </location>
</feature>
<dbReference type="Proteomes" id="UP000256269">
    <property type="component" value="Unassembled WGS sequence"/>
</dbReference>
<keyword evidence="8" id="KW-0275">Fatty acid biosynthesis</keyword>
<comment type="similarity">
    <text evidence="2">Belongs to the thiolase-like superfamily. FabH family.</text>
</comment>
<dbReference type="PANTHER" id="PTHR34069">
    <property type="entry name" value="3-OXOACYL-[ACYL-CARRIER-PROTEIN] SYNTHASE 3"/>
    <property type="match status" value="1"/>
</dbReference>
<evidence type="ECO:0000256" key="4">
    <source>
        <dbReference type="ARBA" id="ARBA00022516"/>
    </source>
</evidence>
<dbReference type="InterPro" id="IPR013751">
    <property type="entry name" value="ACP_syn_III_N"/>
</dbReference>
<evidence type="ECO:0000256" key="5">
    <source>
        <dbReference type="ARBA" id="ARBA00022679"/>
    </source>
</evidence>
<dbReference type="PANTHER" id="PTHR34069:SF2">
    <property type="entry name" value="BETA-KETOACYL-[ACYL-CARRIER-PROTEIN] SYNTHASE III"/>
    <property type="match status" value="1"/>
</dbReference>
<organism evidence="12 13">
    <name type="scientific">Kutzneria buriramensis</name>
    <dbReference type="NCBI Taxonomy" id="1045776"/>
    <lineage>
        <taxon>Bacteria</taxon>
        <taxon>Bacillati</taxon>
        <taxon>Actinomycetota</taxon>
        <taxon>Actinomycetes</taxon>
        <taxon>Pseudonocardiales</taxon>
        <taxon>Pseudonocardiaceae</taxon>
        <taxon>Kutzneria</taxon>
    </lineage>
</organism>
<evidence type="ECO:0000256" key="3">
    <source>
        <dbReference type="ARBA" id="ARBA00022490"/>
    </source>
</evidence>
<dbReference type="SUPFAM" id="SSF53901">
    <property type="entry name" value="Thiolase-like"/>
    <property type="match status" value="1"/>
</dbReference>
<comment type="pathway">
    <text evidence="1">Lipid metabolism.</text>
</comment>
<dbReference type="AlphaFoldDB" id="A0A3E0GXI3"/>
<dbReference type="InterPro" id="IPR016039">
    <property type="entry name" value="Thiolase-like"/>
</dbReference>
<dbReference type="GO" id="GO:0004315">
    <property type="term" value="F:3-oxoacyl-[acyl-carrier-protein] synthase activity"/>
    <property type="evidence" value="ECO:0007669"/>
    <property type="project" value="InterPro"/>
</dbReference>
<dbReference type="RefSeq" id="WP_116180675.1">
    <property type="nucleotide sequence ID" value="NZ_CP144375.1"/>
</dbReference>
<evidence type="ECO:0000256" key="8">
    <source>
        <dbReference type="ARBA" id="ARBA00023160"/>
    </source>
</evidence>
<evidence type="ECO:0000256" key="1">
    <source>
        <dbReference type="ARBA" id="ARBA00005189"/>
    </source>
</evidence>
<proteinExistence type="inferred from homology"/>
<dbReference type="NCBIfam" id="NF006829">
    <property type="entry name" value="PRK09352.1"/>
    <property type="match status" value="1"/>
</dbReference>
<gene>
    <name evidence="12" type="ORF">BCF44_121101</name>
</gene>
<keyword evidence="9" id="KW-0012">Acyltransferase</keyword>
<dbReference type="NCBIfam" id="TIGR00747">
    <property type="entry name" value="fabH"/>
    <property type="match status" value="1"/>
</dbReference>
<keyword evidence="13" id="KW-1185">Reference proteome</keyword>
<name>A0A3E0GXI3_9PSEU</name>
<dbReference type="OrthoDB" id="9815506at2"/>
<evidence type="ECO:0000259" key="11">
    <source>
        <dbReference type="Pfam" id="PF08545"/>
    </source>
</evidence>
<keyword evidence="3" id="KW-0963">Cytoplasm</keyword>
<dbReference type="Gene3D" id="3.40.47.10">
    <property type="match status" value="2"/>
</dbReference>
<dbReference type="Pfam" id="PF08541">
    <property type="entry name" value="ACP_syn_III_C"/>
    <property type="match status" value="1"/>
</dbReference>
<protein>
    <submittedName>
        <fullName evidence="12">3-oxoacyl-[acyl-carrier-protein] synthase-3</fullName>
    </submittedName>
</protein>
<dbReference type="EMBL" id="QUNO01000021">
    <property type="protein sequence ID" value="REH32552.1"/>
    <property type="molecule type" value="Genomic_DNA"/>
</dbReference>
<dbReference type="Pfam" id="PF08545">
    <property type="entry name" value="ACP_syn_III"/>
    <property type="match status" value="1"/>
</dbReference>
<dbReference type="InterPro" id="IPR013747">
    <property type="entry name" value="ACP_syn_III_C"/>
</dbReference>
<evidence type="ECO:0000256" key="7">
    <source>
        <dbReference type="ARBA" id="ARBA00023098"/>
    </source>
</evidence>
<comment type="caution">
    <text evidence="12">The sequence shown here is derived from an EMBL/GenBank/DDBJ whole genome shotgun (WGS) entry which is preliminary data.</text>
</comment>
<keyword evidence="5" id="KW-0808">Transferase</keyword>
<keyword evidence="7" id="KW-0443">Lipid metabolism</keyword>
<evidence type="ECO:0000256" key="2">
    <source>
        <dbReference type="ARBA" id="ARBA00008642"/>
    </source>
</evidence>
<feature type="domain" description="Beta-ketoacyl-[acyl-carrier-protein] synthase III C-terminal" evidence="10">
    <location>
        <begin position="242"/>
        <end position="330"/>
    </location>
</feature>
<dbReference type="CDD" id="cd00830">
    <property type="entry name" value="KAS_III"/>
    <property type="match status" value="1"/>
</dbReference>
<dbReference type="GO" id="GO:0006633">
    <property type="term" value="P:fatty acid biosynthetic process"/>
    <property type="evidence" value="ECO:0007669"/>
    <property type="project" value="UniProtKB-KW"/>
</dbReference>
<dbReference type="InterPro" id="IPR004655">
    <property type="entry name" value="FabH"/>
</dbReference>
<evidence type="ECO:0000259" key="10">
    <source>
        <dbReference type="Pfam" id="PF08541"/>
    </source>
</evidence>
<sequence length="337" mass="35018">MIESLRAGRRQHSSLHGVGVYRPTRAVSNDEVCRTIDSTPDWIEARSGIVTRRFAGSEETLTAMAVAAGGKALADAGVPADRIDCVVVASMSNLVQTPPLAITVVDGLGLPNAAGFDVSAACAGFCHALATASDMVCTGQAEHVLVIGVERMTDIVDPADRSIAFLFADGAGAVVVGPGDRQGIGPAIRAADAESLAALRMNTSWGDFRADPALDPPMMKMDGKRVFRWAVENVVPACRRALDAAGVTAADVRAFIPHQANLRMIEVLADRLGLAENAVVARDVRDSGNTSSASIPLAMHRLLAQGDVGPGDIALLVGFGAGLNLAAQAVLLPGQRR</sequence>
<evidence type="ECO:0000256" key="9">
    <source>
        <dbReference type="ARBA" id="ARBA00023315"/>
    </source>
</evidence>
<reference evidence="12 13" key="1">
    <citation type="submission" date="2018-08" db="EMBL/GenBank/DDBJ databases">
        <title>Genomic Encyclopedia of Archaeal and Bacterial Type Strains, Phase II (KMG-II): from individual species to whole genera.</title>
        <authorList>
            <person name="Goeker M."/>
        </authorList>
    </citation>
    <scope>NUCLEOTIDE SEQUENCE [LARGE SCALE GENOMIC DNA]</scope>
    <source>
        <strain evidence="12 13">DSM 45791</strain>
    </source>
</reference>
<dbReference type="GO" id="GO:0044550">
    <property type="term" value="P:secondary metabolite biosynthetic process"/>
    <property type="evidence" value="ECO:0007669"/>
    <property type="project" value="TreeGrafter"/>
</dbReference>
<keyword evidence="6" id="KW-0276">Fatty acid metabolism</keyword>
<evidence type="ECO:0000313" key="13">
    <source>
        <dbReference type="Proteomes" id="UP000256269"/>
    </source>
</evidence>
<evidence type="ECO:0000256" key="6">
    <source>
        <dbReference type="ARBA" id="ARBA00022832"/>
    </source>
</evidence>